<proteinExistence type="predicted"/>
<dbReference type="Proteomes" id="UP000008075">
    <property type="component" value="Chromosome"/>
</dbReference>
<evidence type="ECO:0000313" key="2">
    <source>
        <dbReference type="Proteomes" id="UP000008075"/>
    </source>
</evidence>
<dbReference type="AlphaFoldDB" id="D3VKI5"/>
<dbReference type="HOGENOM" id="CLU_2811490_0_0_6"/>
<gene>
    <name evidence="1" type="ordered locus">XNC1_0866</name>
</gene>
<keyword evidence="2" id="KW-1185">Reference proteome</keyword>
<name>D3VKI5_XENNA</name>
<sequence length="67" mass="7888">MIDYLLVYLIIIRLCNSIGKTVNNRDVIYGFSFNFELELYNILIAEYLIIVKQKALYRVIDDSELPV</sequence>
<reference evidence="1 2" key="1">
    <citation type="journal article" date="2011" name="PLoS ONE">
        <title>The entomopathogenic bacterial endosymbionts xenorhabdus and photorhabdus: convergent lifestyles from divergent genomes.</title>
        <authorList>
            <person name="Chaston J.M."/>
            <person name="Suen G."/>
            <person name="Tucker S.L."/>
            <person name="Andersen A.W."/>
            <person name="Bhasin A."/>
            <person name="Bode E."/>
            <person name="Bode H.B."/>
            <person name="Brachmann A.O."/>
            <person name="Cowles C.E."/>
            <person name="Cowles K.N."/>
            <person name="Darby C."/>
            <person name="de Leon L."/>
            <person name="Drace K."/>
            <person name="Du Z."/>
            <person name="Givaudan A."/>
            <person name="Herbert Tran E.E."/>
            <person name="Jewell K.A."/>
            <person name="Knack J.J."/>
            <person name="Krasomil-Osterfeld K.C."/>
            <person name="Kukor R."/>
            <person name="Lanois A."/>
            <person name="Latreille P."/>
            <person name="Leimgruber N.K."/>
            <person name="Lipke C.M."/>
            <person name="Liu R."/>
            <person name="Lu X."/>
            <person name="Martens E.C."/>
            <person name="Marri P.R."/>
            <person name="Medigue C."/>
            <person name="Menard M.L."/>
            <person name="Miller N.M."/>
            <person name="Morales-Soto N."/>
            <person name="Norton S."/>
            <person name="Ogier J.C."/>
            <person name="Orchard S.S."/>
            <person name="Park D."/>
            <person name="Park Y."/>
            <person name="Qurollo B.A."/>
            <person name="Sugar D.R."/>
            <person name="Richards G.R."/>
            <person name="Rouy Z."/>
            <person name="Slominski B."/>
            <person name="Slominski K."/>
            <person name="Snyder H."/>
            <person name="Tjaden B.C."/>
            <person name="van der Hoeven R."/>
            <person name="Welch R.D."/>
            <person name="Wheeler C."/>
            <person name="Xiang B."/>
            <person name="Barbazuk B."/>
            <person name="Gaudriault S."/>
            <person name="Goodner B."/>
            <person name="Slater S.C."/>
            <person name="Forst S."/>
            <person name="Goldman B.S."/>
            <person name="Goodrich-Blair H."/>
        </authorList>
    </citation>
    <scope>NUCLEOTIDE SEQUENCE [LARGE SCALE GENOMIC DNA]</scope>
    <source>
        <strain evidence="2">ATCC 19061 / DSM 3370 / CCUG 14189 / LMG 1036 / NCIMB 9965 / AN6</strain>
    </source>
</reference>
<accession>D3VKI5</accession>
<protein>
    <submittedName>
        <fullName evidence="1">Uncharacterized protein</fullName>
    </submittedName>
</protein>
<dbReference type="EMBL" id="FN667742">
    <property type="protein sequence ID" value="CBJ88937.1"/>
    <property type="molecule type" value="Genomic_DNA"/>
</dbReference>
<evidence type="ECO:0000313" key="1">
    <source>
        <dbReference type="EMBL" id="CBJ88937.1"/>
    </source>
</evidence>
<dbReference type="KEGG" id="xne:XNC1_0866"/>
<organism evidence="1 2">
    <name type="scientific">Xenorhabdus nematophila (strain ATCC 19061 / DSM 3370 / CCUG 14189 / LMG 1036 / NCIMB 9965 / AN6)</name>
    <dbReference type="NCBI Taxonomy" id="406817"/>
    <lineage>
        <taxon>Bacteria</taxon>
        <taxon>Pseudomonadati</taxon>
        <taxon>Pseudomonadota</taxon>
        <taxon>Gammaproteobacteria</taxon>
        <taxon>Enterobacterales</taxon>
        <taxon>Morganellaceae</taxon>
        <taxon>Xenorhabdus</taxon>
    </lineage>
</organism>